<dbReference type="NCBIfam" id="TIGR00765">
    <property type="entry name" value="yihY_not_rbn"/>
    <property type="match status" value="1"/>
</dbReference>
<evidence type="ECO:0000256" key="1">
    <source>
        <dbReference type="ARBA" id="ARBA00004651"/>
    </source>
</evidence>
<dbReference type="EMBL" id="LAXD01000001">
    <property type="protein sequence ID" value="KWX02516.1"/>
    <property type="molecule type" value="Genomic_DNA"/>
</dbReference>
<feature type="compositionally biased region" description="Polar residues" evidence="6">
    <location>
        <begin position="358"/>
        <end position="369"/>
    </location>
</feature>
<dbReference type="InterPro" id="IPR017039">
    <property type="entry name" value="Virul_fac_BrkB"/>
</dbReference>
<dbReference type="PANTHER" id="PTHR30213">
    <property type="entry name" value="INNER MEMBRANE PROTEIN YHJD"/>
    <property type="match status" value="1"/>
</dbReference>
<feature type="transmembrane region" description="Helical" evidence="7">
    <location>
        <begin position="136"/>
        <end position="157"/>
    </location>
</feature>
<gene>
    <name evidence="8" type="ORF">LI90_3559</name>
</gene>
<dbReference type="PANTHER" id="PTHR30213:SF1">
    <property type="entry name" value="INNER MEMBRANE PROTEIN YHJD"/>
    <property type="match status" value="1"/>
</dbReference>
<feature type="compositionally biased region" description="Basic and acidic residues" evidence="6">
    <location>
        <begin position="275"/>
        <end position="289"/>
    </location>
</feature>
<keyword evidence="2" id="KW-1003">Cell membrane</keyword>
<evidence type="ECO:0000256" key="7">
    <source>
        <dbReference type="SAM" id="Phobius"/>
    </source>
</evidence>
<evidence type="ECO:0000313" key="8">
    <source>
        <dbReference type="EMBL" id="KWX02516.1"/>
    </source>
</evidence>
<reference evidence="9" key="1">
    <citation type="submission" date="2015-04" db="EMBL/GenBank/DDBJ databases">
        <title>Physiological reanalysis, assessment of diazotrophy, and genome sequences of multiple isolates of Streptomyces thermoautotrophicus.</title>
        <authorList>
            <person name="MacKellar D.C."/>
            <person name="Lieber L."/>
            <person name="Norman J."/>
            <person name="Bolger A."/>
            <person name="Tobin C."/>
            <person name="Murray J.W."/>
            <person name="Chang R."/>
            <person name="Ford T."/>
            <person name="Nguyen P.Q."/>
            <person name="Woodward J."/>
            <person name="Permingeat H."/>
            <person name="Joshi N.S."/>
            <person name="Silver P.A."/>
            <person name="Usadel B."/>
            <person name="Rutherford A.W."/>
            <person name="Friesen M."/>
            <person name="Prell J."/>
        </authorList>
    </citation>
    <scope>NUCLEOTIDE SEQUENCE [LARGE SCALE GENOMIC DNA]</scope>
    <source>
        <strain evidence="9">H1</strain>
    </source>
</reference>
<sequence length="425" mass="45170">MDKLRRLPVIGRIWRAYAWYRDGGGDRMAGAVTYFGFLSLFPLLALAVAVVAATLGPDEVNRVEELLKRQIPGVAEEIPLTPIIQGAGTLGLVGAVGLLYSGLGWVDAARSTLRTMWRLEEEPGNFVVRKLADTGVLIGLGLIAAFSVAASTLATTLTRVVVEQLGIADTFFGRYGLRLFALAIAVGVDFVLFVYLLVGLPRISMPWRAAAQGALLGAVVFELLKYAVAAYIDGVAGRSWYGAFGVPVALLLWFNLTARLLLFCAAWTATDRAAERETERRGAEEREAAARTPGVSTTSRAQLAAGAALGVLASLAVLATARGVRGLRYRALRAAAQGFCETRVSNRYRTAAPPKNTPAPSRTPSQPSARSPRDWATTPGPPARRSPLPSPDTRPGLGSGSTSWPTGWTLPEAANPQSSSRPASS</sequence>
<feature type="transmembrane region" description="Helical" evidence="7">
    <location>
        <begin position="177"/>
        <end position="198"/>
    </location>
</feature>
<organism evidence="8 9">
    <name type="scientific">Carbonactinospora thermoautotrophica</name>
    <dbReference type="NCBI Taxonomy" id="1469144"/>
    <lineage>
        <taxon>Bacteria</taxon>
        <taxon>Bacillati</taxon>
        <taxon>Actinomycetota</taxon>
        <taxon>Actinomycetes</taxon>
        <taxon>Kitasatosporales</taxon>
        <taxon>Carbonactinosporaceae</taxon>
        <taxon>Carbonactinospora</taxon>
    </lineage>
</organism>
<dbReference type="OrthoDB" id="4127374at2"/>
<proteinExistence type="predicted"/>
<keyword evidence="9" id="KW-1185">Reference proteome</keyword>
<keyword evidence="5 7" id="KW-0472">Membrane</keyword>
<evidence type="ECO:0000256" key="4">
    <source>
        <dbReference type="ARBA" id="ARBA00022989"/>
    </source>
</evidence>
<dbReference type="Pfam" id="PF03631">
    <property type="entry name" value="Virul_fac_BrkB"/>
    <property type="match status" value="1"/>
</dbReference>
<keyword evidence="3 7" id="KW-0812">Transmembrane</keyword>
<dbReference type="GO" id="GO:0005886">
    <property type="term" value="C:plasma membrane"/>
    <property type="evidence" value="ECO:0007669"/>
    <property type="project" value="UniProtKB-SubCell"/>
</dbReference>
<evidence type="ECO:0000313" key="9">
    <source>
        <dbReference type="Proteomes" id="UP000070188"/>
    </source>
</evidence>
<dbReference type="Proteomes" id="UP000070188">
    <property type="component" value="Unassembled WGS sequence"/>
</dbReference>
<protein>
    <submittedName>
        <fullName evidence="8">Putative membrane protein</fullName>
    </submittedName>
</protein>
<evidence type="ECO:0000256" key="2">
    <source>
        <dbReference type="ARBA" id="ARBA00022475"/>
    </source>
</evidence>
<dbReference type="PATRIC" id="fig|1469144.10.peg.3820"/>
<evidence type="ECO:0000256" key="3">
    <source>
        <dbReference type="ARBA" id="ARBA00022692"/>
    </source>
</evidence>
<feature type="compositionally biased region" description="Pro residues" evidence="6">
    <location>
        <begin position="379"/>
        <end position="392"/>
    </location>
</feature>
<dbReference type="AlphaFoldDB" id="A0A132MXQ6"/>
<feature type="transmembrane region" description="Helical" evidence="7">
    <location>
        <begin position="244"/>
        <end position="267"/>
    </location>
</feature>
<dbReference type="STRING" id="1469144.LI90_3559"/>
<feature type="transmembrane region" description="Helical" evidence="7">
    <location>
        <begin position="210"/>
        <end position="232"/>
    </location>
</feature>
<comment type="caution">
    <text evidence="8">The sequence shown here is derived from an EMBL/GenBank/DDBJ whole genome shotgun (WGS) entry which is preliminary data.</text>
</comment>
<comment type="subcellular location">
    <subcellularLocation>
        <location evidence="1">Cell membrane</location>
        <topology evidence="1">Multi-pass membrane protein</topology>
    </subcellularLocation>
</comment>
<keyword evidence="4 7" id="KW-1133">Transmembrane helix</keyword>
<evidence type="ECO:0000256" key="6">
    <source>
        <dbReference type="SAM" id="MobiDB-lite"/>
    </source>
</evidence>
<feature type="region of interest" description="Disordered" evidence="6">
    <location>
        <begin position="347"/>
        <end position="425"/>
    </location>
</feature>
<feature type="transmembrane region" description="Helical" evidence="7">
    <location>
        <begin position="31"/>
        <end position="55"/>
    </location>
</feature>
<evidence type="ECO:0000256" key="5">
    <source>
        <dbReference type="ARBA" id="ARBA00023136"/>
    </source>
</evidence>
<feature type="transmembrane region" description="Helical" evidence="7">
    <location>
        <begin position="83"/>
        <end position="106"/>
    </location>
</feature>
<name>A0A132MXQ6_9ACTN</name>
<feature type="compositionally biased region" description="Polar residues" evidence="6">
    <location>
        <begin position="415"/>
        <end position="425"/>
    </location>
</feature>
<accession>A0A132MXQ6</accession>
<feature type="region of interest" description="Disordered" evidence="6">
    <location>
        <begin position="275"/>
        <end position="297"/>
    </location>
</feature>